<dbReference type="RefSeq" id="WP_038185516.1">
    <property type="nucleotide sequence ID" value="NZ_ASQA01000028.1"/>
</dbReference>
<accession>W4EVC4</accession>
<reference evidence="1 2" key="1">
    <citation type="journal article" date="2014" name="BMC Genomics">
        <title>Genomic comparison of sporeforming bacilli isolated from milk.</title>
        <authorList>
            <person name="Moreno Switt A.I."/>
            <person name="Andrus A.D."/>
            <person name="Ranieri M.L."/>
            <person name="Orsi R.H."/>
            <person name="Ivy R."/>
            <person name="den Bakker H.C."/>
            <person name="Martin N.H."/>
            <person name="Wiedmann M."/>
            <person name="Boor K.J."/>
        </authorList>
    </citation>
    <scope>NUCLEOTIDE SEQUENCE [LARGE SCALE GENOMIC DNA]</scope>
    <source>
        <strain evidence="1 2">FSL R5-213</strain>
    </source>
</reference>
<evidence type="ECO:0000313" key="1">
    <source>
        <dbReference type="EMBL" id="ETT84204.1"/>
    </source>
</evidence>
<gene>
    <name evidence="1" type="ORF">C176_12588</name>
</gene>
<evidence type="ECO:0000313" key="2">
    <source>
        <dbReference type="Proteomes" id="UP000019062"/>
    </source>
</evidence>
<sequence length="87" mass="10444">MNKWRKPFGDITIKRAREYELDNAIADLEQRGFELIKRGEQHKEVKQFNREGNSITHLSRFRYSDHRDINTYYAVMRNKKLAKDGSL</sequence>
<name>W4EVC4_9BACL</name>
<keyword evidence="2" id="KW-1185">Reference proteome</keyword>
<dbReference type="Proteomes" id="UP000019062">
    <property type="component" value="Unassembled WGS sequence"/>
</dbReference>
<dbReference type="AlphaFoldDB" id="W4EVC4"/>
<organism evidence="1 2">
    <name type="scientific">Viridibacillus arenosi FSL R5-213</name>
    <dbReference type="NCBI Taxonomy" id="1227360"/>
    <lineage>
        <taxon>Bacteria</taxon>
        <taxon>Bacillati</taxon>
        <taxon>Bacillota</taxon>
        <taxon>Bacilli</taxon>
        <taxon>Bacillales</taxon>
        <taxon>Caryophanaceae</taxon>
        <taxon>Viridibacillus</taxon>
    </lineage>
</organism>
<dbReference type="EMBL" id="ASQA01000028">
    <property type="protein sequence ID" value="ETT84204.1"/>
    <property type="molecule type" value="Genomic_DNA"/>
</dbReference>
<comment type="caution">
    <text evidence="1">The sequence shown here is derived from an EMBL/GenBank/DDBJ whole genome shotgun (WGS) entry which is preliminary data.</text>
</comment>
<proteinExistence type="predicted"/>
<protein>
    <submittedName>
        <fullName evidence="1">Uncharacterized protein</fullName>
    </submittedName>
</protein>